<evidence type="ECO:0000259" key="12">
    <source>
        <dbReference type="PROSITE" id="PS50928"/>
    </source>
</evidence>
<keyword evidence="9 11" id="KW-0472">Membrane</keyword>
<evidence type="ECO:0000313" key="14">
    <source>
        <dbReference type="Proteomes" id="UP000027308"/>
    </source>
</evidence>
<name>A0A1N7USW8_9PSED</name>
<feature type="transmembrane region" description="Helical" evidence="11">
    <location>
        <begin position="180"/>
        <end position="197"/>
    </location>
</feature>
<dbReference type="CDD" id="cd06261">
    <property type="entry name" value="TM_PBP2"/>
    <property type="match status" value="1"/>
</dbReference>
<evidence type="ECO:0000256" key="11">
    <source>
        <dbReference type="RuleBase" id="RU363032"/>
    </source>
</evidence>
<evidence type="ECO:0000256" key="7">
    <source>
        <dbReference type="ARBA" id="ARBA00022970"/>
    </source>
</evidence>
<dbReference type="Pfam" id="PF00528">
    <property type="entry name" value="BPD_transp_1"/>
    <property type="match status" value="1"/>
</dbReference>
<evidence type="ECO:0000256" key="3">
    <source>
        <dbReference type="ARBA" id="ARBA00022448"/>
    </source>
</evidence>
<evidence type="ECO:0000313" key="13">
    <source>
        <dbReference type="EMBL" id="AIB38989.1"/>
    </source>
</evidence>
<evidence type="ECO:0000256" key="6">
    <source>
        <dbReference type="ARBA" id="ARBA00022692"/>
    </source>
</evidence>
<feature type="domain" description="ABC transmembrane type-1" evidence="12">
    <location>
        <begin position="23"/>
        <end position="224"/>
    </location>
</feature>
<dbReference type="InterPro" id="IPR000515">
    <property type="entry name" value="MetI-like"/>
</dbReference>
<comment type="subcellular location">
    <subcellularLocation>
        <location evidence="1">Cell inner membrane</location>
        <topology evidence="1">Multi-pass membrane protein</topology>
    </subcellularLocation>
    <subcellularLocation>
        <location evidence="11">Cell membrane</location>
        <topology evidence="11">Multi-pass membrane protein</topology>
    </subcellularLocation>
</comment>
<dbReference type="PROSITE" id="PS50928">
    <property type="entry name" value="ABC_TM1"/>
    <property type="match status" value="1"/>
</dbReference>
<keyword evidence="7" id="KW-0029">Amino-acid transport</keyword>
<accession>A0A1N7USW8</accession>
<dbReference type="NCBIfam" id="TIGR01726">
    <property type="entry name" value="HEQRo_perm_3TM"/>
    <property type="match status" value="1"/>
</dbReference>
<dbReference type="InterPro" id="IPR010065">
    <property type="entry name" value="AA_ABC_transptr_permease_3TM"/>
</dbReference>
<dbReference type="EMBL" id="CP007637">
    <property type="protein sequence ID" value="AIB38989.1"/>
    <property type="molecule type" value="Genomic_DNA"/>
</dbReference>
<keyword evidence="4" id="KW-1003">Cell membrane</keyword>
<keyword evidence="8 11" id="KW-1133">Transmembrane helix</keyword>
<evidence type="ECO:0000256" key="10">
    <source>
        <dbReference type="ARBA" id="ARBA00040319"/>
    </source>
</evidence>
<feature type="transmembrane region" description="Helical" evidence="11">
    <location>
        <begin position="98"/>
        <end position="119"/>
    </location>
</feature>
<feature type="transmembrane region" description="Helical" evidence="11">
    <location>
        <begin position="33"/>
        <end position="53"/>
    </location>
</feature>
<evidence type="ECO:0000256" key="1">
    <source>
        <dbReference type="ARBA" id="ARBA00004429"/>
    </source>
</evidence>
<dbReference type="RefSeq" id="WP_010207058.1">
    <property type="nucleotide sequence ID" value="NZ_CP007637.1"/>
</dbReference>
<evidence type="ECO:0000256" key="5">
    <source>
        <dbReference type="ARBA" id="ARBA00022519"/>
    </source>
</evidence>
<dbReference type="GO" id="GO:0006865">
    <property type="term" value="P:amino acid transport"/>
    <property type="evidence" value="ECO:0007669"/>
    <property type="project" value="UniProtKB-KW"/>
</dbReference>
<gene>
    <name evidence="13" type="ORF">PS417_26110</name>
</gene>
<evidence type="ECO:0000256" key="4">
    <source>
        <dbReference type="ARBA" id="ARBA00022475"/>
    </source>
</evidence>
<dbReference type="AlphaFoldDB" id="A0A1N7USW8"/>
<protein>
    <recommendedName>
        <fullName evidence="10">Arginine ABC transporter permease protein ArtM</fullName>
    </recommendedName>
</protein>
<dbReference type="PANTHER" id="PTHR30614:SF10">
    <property type="entry name" value="ARGININE ABC TRANSPORTER PERMEASE PROTEIN ARTM"/>
    <property type="match status" value="1"/>
</dbReference>
<feature type="transmembrane region" description="Helical" evidence="11">
    <location>
        <begin position="65"/>
        <end position="86"/>
    </location>
</feature>
<sequence length="236" mass="26441">MNIESLLSALLNLELFERYAPRFIDGLLVTAKLVAISFSLGALLGLLLALGRLSSNRWLRGITGTYMYFFRGSPLLAQLFMLYYGLGSFKSFWQDVGLWWFFRDAWLCTLLAFTLNTAAYQAEIMRGALTAVAPGQREAAQMLGLSRWATLQKVILPQSLLVAVGPLGNELILMIKASSIASLVTLYDLMGVAKLAFSRSFDFQIYLWAAVLYLAIVEVVRRTLRRLERSLSKHIG</sequence>
<reference evidence="13 14" key="1">
    <citation type="submission" date="2014-05" db="EMBL/GenBank/DDBJ databases">
        <title>Pseudomonas simiae WCS417.</title>
        <authorList>
            <person name="Berendsen R.L."/>
        </authorList>
    </citation>
    <scope>NUCLEOTIDE SEQUENCE [LARGE SCALE GENOMIC DNA]</scope>
    <source>
        <strain evidence="13 14">WCS417</strain>
    </source>
</reference>
<dbReference type="GO" id="GO:0022857">
    <property type="term" value="F:transmembrane transporter activity"/>
    <property type="evidence" value="ECO:0007669"/>
    <property type="project" value="InterPro"/>
</dbReference>
<dbReference type="SUPFAM" id="SSF161098">
    <property type="entry name" value="MetI-like"/>
    <property type="match status" value="1"/>
</dbReference>
<evidence type="ECO:0000256" key="2">
    <source>
        <dbReference type="ARBA" id="ARBA00010072"/>
    </source>
</evidence>
<dbReference type="Gene3D" id="1.10.3720.10">
    <property type="entry name" value="MetI-like"/>
    <property type="match status" value="1"/>
</dbReference>
<feature type="transmembrane region" description="Helical" evidence="11">
    <location>
        <begin position="203"/>
        <end position="220"/>
    </location>
</feature>
<dbReference type="Proteomes" id="UP000027308">
    <property type="component" value="Chromosome"/>
</dbReference>
<evidence type="ECO:0000256" key="8">
    <source>
        <dbReference type="ARBA" id="ARBA00022989"/>
    </source>
</evidence>
<proteinExistence type="inferred from homology"/>
<dbReference type="OrthoDB" id="4404959at2"/>
<dbReference type="PANTHER" id="PTHR30614">
    <property type="entry name" value="MEMBRANE COMPONENT OF AMINO ACID ABC TRANSPORTER"/>
    <property type="match status" value="1"/>
</dbReference>
<organism evidence="13 14">
    <name type="scientific">Pseudomonas simiae</name>
    <dbReference type="NCBI Taxonomy" id="321846"/>
    <lineage>
        <taxon>Bacteria</taxon>
        <taxon>Pseudomonadati</taxon>
        <taxon>Pseudomonadota</taxon>
        <taxon>Gammaproteobacteria</taxon>
        <taxon>Pseudomonadales</taxon>
        <taxon>Pseudomonadaceae</taxon>
        <taxon>Pseudomonas</taxon>
    </lineage>
</organism>
<keyword evidence="3 11" id="KW-0813">Transport</keyword>
<keyword evidence="5" id="KW-0997">Cell inner membrane</keyword>
<evidence type="ECO:0000256" key="9">
    <source>
        <dbReference type="ARBA" id="ARBA00023136"/>
    </source>
</evidence>
<dbReference type="eggNOG" id="COG4160">
    <property type="taxonomic scope" value="Bacteria"/>
</dbReference>
<dbReference type="InterPro" id="IPR043429">
    <property type="entry name" value="ArtM/GltK/GlnP/TcyL/YhdX-like"/>
</dbReference>
<dbReference type="GO" id="GO:0043190">
    <property type="term" value="C:ATP-binding cassette (ABC) transporter complex"/>
    <property type="evidence" value="ECO:0007669"/>
    <property type="project" value="InterPro"/>
</dbReference>
<keyword evidence="6 11" id="KW-0812">Transmembrane</keyword>
<dbReference type="InterPro" id="IPR035906">
    <property type="entry name" value="MetI-like_sf"/>
</dbReference>
<comment type="similarity">
    <text evidence="2">Belongs to the binding-protein-dependent transport system permease family. HisMQ subfamily.</text>
</comment>